<feature type="domain" description="ProQ/FinO" evidence="3">
    <location>
        <begin position="21"/>
        <end position="129"/>
    </location>
</feature>
<evidence type="ECO:0000259" key="3">
    <source>
        <dbReference type="SMART" id="SM00945"/>
    </source>
</evidence>
<dbReference type="SUPFAM" id="SSF48657">
    <property type="entry name" value="FinO-like"/>
    <property type="match status" value="1"/>
</dbReference>
<dbReference type="Proteomes" id="UP000197424">
    <property type="component" value="Chromosome"/>
</dbReference>
<reference evidence="5" key="1">
    <citation type="submission" date="2017-06" db="EMBL/GenBank/DDBJ databases">
        <title>Whole genome sequence of Laribacter hongkongensis LHGZ1.</title>
        <authorList>
            <person name="Chen D."/>
            <person name="Wu H."/>
            <person name="Chen J."/>
        </authorList>
    </citation>
    <scope>NUCLEOTIDE SEQUENCE [LARGE SCALE GENOMIC DNA]</scope>
    <source>
        <strain evidence="5">LHGZ1</strain>
    </source>
</reference>
<accession>A0A248LI73</accession>
<evidence type="ECO:0000256" key="2">
    <source>
        <dbReference type="SAM" id="MobiDB-lite"/>
    </source>
</evidence>
<organism evidence="4 5">
    <name type="scientific">Laribacter hongkongensis</name>
    <dbReference type="NCBI Taxonomy" id="168471"/>
    <lineage>
        <taxon>Bacteria</taxon>
        <taxon>Pseudomonadati</taxon>
        <taxon>Pseudomonadota</taxon>
        <taxon>Betaproteobacteria</taxon>
        <taxon>Neisseriales</taxon>
        <taxon>Aquaspirillaceae</taxon>
        <taxon>Laribacter</taxon>
    </lineage>
</organism>
<protein>
    <submittedName>
        <fullName evidence="4">ProQ/FINO family protein</fullName>
    </submittedName>
</protein>
<evidence type="ECO:0000256" key="1">
    <source>
        <dbReference type="ARBA" id="ARBA00022884"/>
    </source>
</evidence>
<dbReference type="OrthoDB" id="9180746at2"/>
<gene>
    <name evidence="4" type="ORF">LHGZ1_1659</name>
</gene>
<dbReference type="AlphaFoldDB" id="A0A248LI73"/>
<feature type="region of interest" description="Disordered" evidence="2">
    <location>
        <begin position="115"/>
        <end position="134"/>
    </location>
</feature>
<keyword evidence="1" id="KW-0694">RNA-binding</keyword>
<dbReference type="EMBL" id="CP022115">
    <property type="protein sequence ID" value="ASJ24490.1"/>
    <property type="molecule type" value="Genomic_DNA"/>
</dbReference>
<dbReference type="Pfam" id="PF04352">
    <property type="entry name" value="ProQ"/>
    <property type="match status" value="1"/>
</dbReference>
<dbReference type="InterPro" id="IPR036442">
    <property type="entry name" value="ProQ/FinO_sf"/>
</dbReference>
<dbReference type="GO" id="GO:0003723">
    <property type="term" value="F:RNA binding"/>
    <property type="evidence" value="ECO:0007669"/>
    <property type="project" value="UniProtKB-KW"/>
</dbReference>
<evidence type="ECO:0000313" key="5">
    <source>
        <dbReference type="Proteomes" id="UP000197424"/>
    </source>
</evidence>
<dbReference type="InterPro" id="IPR016103">
    <property type="entry name" value="ProQ/FinO"/>
</dbReference>
<sequence length="169" mass="19142">MAQQHNPILQLALQQAMRDKPKRQQVKEATDLVYKRYAVLRQFKPLAIGVHEVLISELPQFDPVVVQRVIQRHCSTARYLKAMQREGFRYHLTGKRAAELTDLERDDAKRRLDAMSKDKPAATENAPQAEADASVEVQAGERVQVIENVKAELGELIKMIDEDSSAKPA</sequence>
<dbReference type="RefSeq" id="WP_088860769.1">
    <property type="nucleotide sequence ID" value="NZ_CP022115.1"/>
</dbReference>
<dbReference type="SMART" id="SM00945">
    <property type="entry name" value="ProQ"/>
    <property type="match status" value="1"/>
</dbReference>
<proteinExistence type="predicted"/>
<name>A0A248LI73_9NEIS</name>
<evidence type="ECO:0000313" key="4">
    <source>
        <dbReference type="EMBL" id="ASJ24490.1"/>
    </source>
</evidence>
<dbReference type="Gene3D" id="1.10.1710.10">
    <property type="entry name" value="ProQ/FinO domain"/>
    <property type="match status" value="1"/>
</dbReference>